<sequence length="268" mass="30352">MRVHRPGCAMGTASGEEAAPRTASRKATGLCRSIEPAVRHALVALSSAHRYDQSDGPWTIPVTYGDEDERFLLQQYNKAIHYLRTRPTPDTKQSLRMARITCMIFVTLESLRGQYCMGSAHLQYGMKLLADIFAGRRRSVMAPKVLGDADDFAHNAPIDAFARMGIQSAFFGHVPAQMCVMTRDPQTDTLPYPFDSLHEARRTLDDLLNRPANSAKIFDEQRRILADMTLWRQAYNATIPRFDTEASRKDKFGLLFLRVYFEMGMIIL</sequence>
<dbReference type="GO" id="GO:0003677">
    <property type="term" value="F:DNA binding"/>
    <property type="evidence" value="ECO:0007669"/>
    <property type="project" value="UniProtKB-KW"/>
</dbReference>
<protein>
    <submittedName>
        <fullName evidence="8">Uncharacterized protein</fullName>
    </submittedName>
</protein>
<name>A0A9W9F9M5_9EURO</name>
<dbReference type="Proteomes" id="UP001141434">
    <property type="component" value="Unassembled WGS sequence"/>
</dbReference>
<feature type="region of interest" description="Disordered" evidence="7">
    <location>
        <begin position="1"/>
        <end position="24"/>
    </location>
</feature>
<organism evidence="8 9">
    <name type="scientific">Penicillium alfredii</name>
    <dbReference type="NCBI Taxonomy" id="1506179"/>
    <lineage>
        <taxon>Eukaryota</taxon>
        <taxon>Fungi</taxon>
        <taxon>Dikarya</taxon>
        <taxon>Ascomycota</taxon>
        <taxon>Pezizomycotina</taxon>
        <taxon>Eurotiomycetes</taxon>
        <taxon>Eurotiomycetidae</taxon>
        <taxon>Eurotiales</taxon>
        <taxon>Aspergillaceae</taxon>
        <taxon>Penicillium</taxon>
    </lineage>
</organism>
<accession>A0A9W9F9M5</accession>
<keyword evidence="1" id="KW-0479">Metal-binding</keyword>
<evidence type="ECO:0000256" key="6">
    <source>
        <dbReference type="ARBA" id="ARBA00023242"/>
    </source>
</evidence>
<dbReference type="OrthoDB" id="2593732at2759"/>
<keyword evidence="4" id="KW-0238">DNA-binding</keyword>
<dbReference type="PANTHER" id="PTHR36206:SF16">
    <property type="entry name" value="TRANSCRIPTION FACTOR DOMAIN-CONTAINING PROTEIN-RELATED"/>
    <property type="match status" value="1"/>
</dbReference>
<dbReference type="AlphaFoldDB" id="A0A9W9F9M5"/>
<dbReference type="InterPro" id="IPR052360">
    <property type="entry name" value="Transcr_Regulatory_Proteins"/>
</dbReference>
<gene>
    <name evidence="8" type="ORF">NUU61_005556</name>
</gene>
<keyword evidence="6" id="KW-0539">Nucleus</keyword>
<dbReference type="GeneID" id="81395306"/>
<keyword evidence="9" id="KW-1185">Reference proteome</keyword>
<evidence type="ECO:0000313" key="8">
    <source>
        <dbReference type="EMBL" id="KAJ5096200.1"/>
    </source>
</evidence>
<dbReference type="RefSeq" id="XP_056511751.1">
    <property type="nucleotide sequence ID" value="XM_056656138.1"/>
</dbReference>
<evidence type="ECO:0000256" key="7">
    <source>
        <dbReference type="SAM" id="MobiDB-lite"/>
    </source>
</evidence>
<dbReference type="EMBL" id="JAPMSZ010000007">
    <property type="protein sequence ID" value="KAJ5096200.1"/>
    <property type="molecule type" value="Genomic_DNA"/>
</dbReference>
<evidence type="ECO:0000313" key="9">
    <source>
        <dbReference type="Proteomes" id="UP001141434"/>
    </source>
</evidence>
<evidence type="ECO:0000256" key="4">
    <source>
        <dbReference type="ARBA" id="ARBA00023125"/>
    </source>
</evidence>
<keyword evidence="5" id="KW-0804">Transcription</keyword>
<proteinExistence type="predicted"/>
<comment type="caution">
    <text evidence="8">The sequence shown here is derived from an EMBL/GenBank/DDBJ whole genome shotgun (WGS) entry which is preliminary data.</text>
</comment>
<dbReference type="GO" id="GO:0046872">
    <property type="term" value="F:metal ion binding"/>
    <property type="evidence" value="ECO:0007669"/>
    <property type="project" value="UniProtKB-KW"/>
</dbReference>
<reference evidence="8" key="2">
    <citation type="journal article" date="2023" name="IMA Fungus">
        <title>Comparative genomic study of the Penicillium genus elucidates a diverse pangenome and 15 lateral gene transfer events.</title>
        <authorList>
            <person name="Petersen C."/>
            <person name="Sorensen T."/>
            <person name="Nielsen M.R."/>
            <person name="Sondergaard T.E."/>
            <person name="Sorensen J.L."/>
            <person name="Fitzpatrick D.A."/>
            <person name="Frisvad J.C."/>
            <person name="Nielsen K.L."/>
        </authorList>
    </citation>
    <scope>NUCLEOTIDE SEQUENCE</scope>
    <source>
        <strain evidence="8">IBT 34128</strain>
    </source>
</reference>
<dbReference type="PANTHER" id="PTHR36206">
    <property type="entry name" value="ASPERCRYPTIN BIOSYNTHESIS CLUSTER-SPECIFIC TRANSCRIPTION REGULATOR ATNN-RELATED"/>
    <property type="match status" value="1"/>
</dbReference>
<reference evidence="8" key="1">
    <citation type="submission" date="2022-11" db="EMBL/GenBank/DDBJ databases">
        <authorList>
            <person name="Petersen C."/>
        </authorList>
    </citation>
    <scope>NUCLEOTIDE SEQUENCE</scope>
    <source>
        <strain evidence="8">IBT 34128</strain>
    </source>
</reference>
<keyword evidence="3" id="KW-0805">Transcription regulation</keyword>
<evidence type="ECO:0000256" key="5">
    <source>
        <dbReference type="ARBA" id="ARBA00023163"/>
    </source>
</evidence>
<keyword evidence="2" id="KW-0862">Zinc</keyword>
<evidence type="ECO:0000256" key="3">
    <source>
        <dbReference type="ARBA" id="ARBA00023015"/>
    </source>
</evidence>
<evidence type="ECO:0000256" key="1">
    <source>
        <dbReference type="ARBA" id="ARBA00022723"/>
    </source>
</evidence>
<evidence type="ECO:0000256" key="2">
    <source>
        <dbReference type="ARBA" id="ARBA00022833"/>
    </source>
</evidence>